<evidence type="ECO:0000256" key="1">
    <source>
        <dbReference type="SAM" id="MobiDB-lite"/>
    </source>
</evidence>
<keyword evidence="3" id="KW-1185">Reference proteome</keyword>
<protein>
    <submittedName>
        <fullName evidence="2">Uncharacterized protein</fullName>
    </submittedName>
</protein>
<accession>A0A166MB14</accession>
<gene>
    <name evidence="2" type="ORF">FIBSPDRAFT_889342</name>
</gene>
<reference evidence="2 3" key="1">
    <citation type="journal article" date="2016" name="Mol. Biol. Evol.">
        <title>Comparative Genomics of Early-Diverging Mushroom-Forming Fungi Provides Insights into the Origins of Lignocellulose Decay Capabilities.</title>
        <authorList>
            <person name="Nagy L.G."/>
            <person name="Riley R."/>
            <person name="Tritt A."/>
            <person name="Adam C."/>
            <person name="Daum C."/>
            <person name="Floudas D."/>
            <person name="Sun H."/>
            <person name="Yadav J.S."/>
            <person name="Pangilinan J."/>
            <person name="Larsson K.H."/>
            <person name="Matsuura K."/>
            <person name="Barry K."/>
            <person name="Labutti K."/>
            <person name="Kuo R."/>
            <person name="Ohm R.A."/>
            <person name="Bhattacharya S.S."/>
            <person name="Shirouzu T."/>
            <person name="Yoshinaga Y."/>
            <person name="Martin F.M."/>
            <person name="Grigoriev I.V."/>
            <person name="Hibbett D.S."/>
        </authorList>
    </citation>
    <scope>NUCLEOTIDE SEQUENCE [LARGE SCALE GENOMIC DNA]</scope>
    <source>
        <strain evidence="2 3">CBS 109695</strain>
    </source>
</reference>
<dbReference type="EMBL" id="KV417530">
    <property type="protein sequence ID" value="KZP23814.1"/>
    <property type="molecule type" value="Genomic_DNA"/>
</dbReference>
<name>A0A166MB14_9AGAM</name>
<sequence length="126" mass="14205">MHIVMARGYSYECHGAQGNAAASVEEVRKMKHDEKVGQMRCTCEEARRLWGAEWTQESESNERARPVSHSQRNGNMESGKLIRRPRGYQKGSKNNLEVRVTGTSHPVWLQPPEAALGKGRGRMEGQ</sequence>
<feature type="region of interest" description="Disordered" evidence="1">
    <location>
        <begin position="54"/>
        <end position="126"/>
    </location>
</feature>
<proteinExistence type="predicted"/>
<organism evidence="2 3">
    <name type="scientific">Athelia psychrophila</name>
    <dbReference type="NCBI Taxonomy" id="1759441"/>
    <lineage>
        <taxon>Eukaryota</taxon>
        <taxon>Fungi</taxon>
        <taxon>Dikarya</taxon>
        <taxon>Basidiomycota</taxon>
        <taxon>Agaricomycotina</taxon>
        <taxon>Agaricomycetes</taxon>
        <taxon>Agaricomycetidae</taxon>
        <taxon>Atheliales</taxon>
        <taxon>Atheliaceae</taxon>
        <taxon>Athelia</taxon>
    </lineage>
</organism>
<dbReference type="AlphaFoldDB" id="A0A166MB14"/>
<dbReference type="Proteomes" id="UP000076532">
    <property type="component" value="Unassembled WGS sequence"/>
</dbReference>
<evidence type="ECO:0000313" key="2">
    <source>
        <dbReference type="EMBL" id="KZP23814.1"/>
    </source>
</evidence>
<evidence type="ECO:0000313" key="3">
    <source>
        <dbReference type="Proteomes" id="UP000076532"/>
    </source>
</evidence>